<dbReference type="GO" id="GO:0047443">
    <property type="term" value="F:4-hydroxy-4-methyl-2-oxoglutarate aldolase activity"/>
    <property type="evidence" value="ECO:0007669"/>
    <property type="project" value="UniProtKB-EC"/>
</dbReference>
<name>U5LIC1_9BACI</name>
<dbReference type="InterPro" id="IPR005493">
    <property type="entry name" value="RraA/RraA-like"/>
</dbReference>
<proteinExistence type="inferred from homology"/>
<evidence type="ECO:0000256" key="12">
    <source>
        <dbReference type="PIRSR" id="PIRSR605493-1"/>
    </source>
</evidence>
<evidence type="ECO:0000256" key="7">
    <source>
        <dbReference type="ARBA" id="ARBA00016549"/>
    </source>
</evidence>
<dbReference type="EC" id="4.1.1.112" evidence="6"/>
<dbReference type="Gene3D" id="3.50.30.40">
    <property type="entry name" value="Ribonuclease E inhibitor RraA/RraA-like"/>
    <property type="match status" value="1"/>
</dbReference>
<comment type="catalytic activity">
    <reaction evidence="1">
        <text>4-hydroxy-4-methyl-2-oxoglutarate = 2 pyruvate</text>
        <dbReference type="Rhea" id="RHEA:22748"/>
        <dbReference type="ChEBI" id="CHEBI:15361"/>
        <dbReference type="ChEBI" id="CHEBI:58276"/>
        <dbReference type="EC" id="4.1.3.17"/>
    </reaction>
</comment>
<dbReference type="OrthoDB" id="9784786at2"/>
<dbReference type="RefSeq" id="WP_009792789.1">
    <property type="nucleotide sequence ID" value="NC_022524.1"/>
</dbReference>
<accession>U5LIC1</accession>
<dbReference type="KEGG" id="bif:N288_22985"/>
<organism evidence="13 14">
    <name type="scientific">Bacillus infantis NRRL B-14911</name>
    <dbReference type="NCBI Taxonomy" id="1367477"/>
    <lineage>
        <taxon>Bacteria</taxon>
        <taxon>Bacillati</taxon>
        <taxon>Bacillota</taxon>
        <taxon>Bacilli</taxon>
        <taxon>Bacillales</taxon>
        <taxon>Bacillaceae</taxon>
        <taxon>Bacillus</taxon>
    </lineage>
</organism>
<evidence type="ECO:0000256" key="2">
    <source>
        <dbReference type="ARBA" id="ARBA00001968"/>
    </source>
</evidence>
<dbReference type="PATRIC" id="fig|1367477.3.peg.4588"/>
<evidence type="ECO:0000256" key="11">
    <source>
        <dbReference type="ARBA" id="ARBA00047973"/>
    </source>
</evidence>
<reference evidence="13 14" key="1">
    <citation type="submission" date="2013-07" db="EMBL/GenBank/DDBJ databases">
        <title>Complete genome sequence of Bacillus infantis NRRL B-14911 that has potential to induce cardiac disease by antigenic mimicry.</title>
        <authorList>
            <person name="Massilamany C."/>
            <person name="Smith T.P.L."/>
            <person name="Loy J.D."/>
            <person name="Barletta R."/>
            <person name="Reddy J."/>
        </authorList>
    </citation>
    <scope>NUCLEOTIDE SEQUENCE [LARGE SCALE GENOMIC DNA]</scope>
    <source>
        <strain evidence="13 14">NRRL B-14911</strain>
    </source>
</reference>
<dbReference type="GO" id="GO:0008948">
    <property type="term" value="F:oxaloacetate decarboxylase activity"/>
    <property type="evidence" value="ECO:0007669"/>
    <property type="project" value="UniProtKB-EC"/>
</dbReference>
<comment type="similarity">
    <text evidence="3">Belongs to the class II aldolase/RraA-like family.</text>
</comment>
<comment type="cofactor">
    <cofactor evidence="12">
        <name>Mg(2+)</name>
        <dbReference type="ChEBI" id="CHEBI:18420"/>
    </cofactor>
</comment>
<dbReference type="Proteomes" id="UP000017805">
    <property type="component" value="Chromosome"/>
</dbReference>
<evidence type="ECO:0000256" key="6">
    <source>
        <dbReference type="ARBA" id="ARBA00012947"/>
    </source>
</evidence>
<dbReference type="PANTHER" id="PTHR33254:SF16">
    <property type="entry name" value="BLR3842 PROTEIN"/>
    <property type="match status" value="1"/>
</dbReference>
<dbReference type="STRING" id="1367477.N288_22985"/>
<dbReference type="HOGENOM" id="CLU_072626_3_0_9"/>
<evidence type="ECO:0000256" key="4">
    <source>
        <dbReference type="ARBA" id="ARBA00011233"/>
    </source>
</evidence>
<dbReference type="InterPro" id="IPR036704">
    <property type="entry name" value="RraA/RraA-like_sf"/>
</dbReference>
<dbReference type="GO" id="GO:0046872">
    <property type="term" value="F:metal ion binding"/>
    <property type="evidence" value="ECO:0007669"/>
    <property type="project" value="UniProtKB-KW"/>
</dbReference>
<comment type="catalytic activity">
    <reaction evidence="11">
        <text>oxaloacetate + H(+) = pyruvate + CO2</text>
        <dbReference type="Rhea" id="RHEA:15641"/>
        <dbReference type="ChEBI" id="CHEBI:15361"/>
        <dbReference type="ChEBI" id="CHEBI:15378"/>
        <dbReference type="ChEBI" id="CHEBI:16452"/>
        <dbReference type="ChEBI" id="CHEBI:16526"/>
        <dbReference type="EC" id="4.1.1.112"/>
    </reaction>
</comment>
<evidence type="ECO:0000256" key="10">
    <source>
        <dbReference type="ARBA" id="ARBA00032305"/>
    </source>
</evidence>
<evidence type="ECO:0000256" key="5">
    <source>
        <dbReference type="ARBA" id="ARBA00012213"/>
    </source>
</evidence>
<dbReference type="CDD" id="cd16841">
    <property type="entry name" value="RraA_family"/>
    <property type="match status" value="1"/>
</dbReference>
<keyword evidence="12" id="KW-0479">Metal-binding</keyword>
<evidence type="ECO:0000256" key="8">
    <source>
        <dbReference type="ARBA" id="ARBA00025046"/>
    </source>
</evidence>
<keyword evidence="12" id="KW-0460">Magnesium</keyword>
<comment type="cofactor">
    <cofactor evidence="2">
        <name>a divalent metal cation</name>
        <dbReference type="ChEBI" id="CHEBI:60240"/>
    </cofactor>
</comment>
<comment type="subunit">
    <text evidence="4">Homotrimer.</text>
</comment>
<feature type="binding site" evidence="12">
    <location>
        <position position="144"/>
    </location>
    <ligand>
        <name>Mg(2+)</name>
        <dbReference type="ChEBI" id="CHEBI:18420"/>
    </ligand>
</feature>
<keyword evidence="14" id="KW-1185">Reference proteome</keyword>
<feature type="binding site" evidence="12">
    <location>
        <position position="143"/>
    </location>
    <ligand>
        <name>substrate</name>
    </ligand>
</feature>
<dbReference type="Pfam" id="PF03737">
    <property type="entry name" value="RraA-like"/>
    <property type="match status" value="1"/>
</dbReference>
<sequence length="243" mass="27189">MSTDQTVRNEKTIDRAEILELYKDLRVCDVRDGLDWVGMQGYGTVNHKFKPLFRTRAVGIARTARYLPFEGPNPRVTGEEYSKWVGWYYNEVGNYPWKEDIEEGDFVVLDMSGVDVGLLGSDNTLDFKARGVEGYLLNGGGIRDTDECILQGIPVWSEFTSQGMNQTRIRFDSKDIPVAIGGVAIYPGDVIVADGDGIVAVPQKLAKEVAKYAHQELSNDKKSRGKHYKNLGWELDETVSDEG</sequence>
<evidence type="ECO:0000313" key="14">
    <source>
        <dbReference type="Proteomes" id="UP000017805"/>
    </source>
</evidence>
<evidence type="ECO:0000256" key="9">
    <source>
        <dbReference type="ARBA" id="ARBA00030169"/>
    </source>
</evidence>
<dbReference type="EMBL" id="CP006643">
    <property type="protein sequence ID" value="AGX06436.1"/>
    <property type="molecule type" value="Genomic_DNA"/>
</dbReference>
<evidence type="ECO:0000256" key="3">
    <source>
        <dbReference type="ARBA" id="ARBA00008621"/>
    </source>
</evidence>
<evidence type="ECO:0000313" key="13">
    <source>
        <dbReference type="EMBL" id="AGX06436.1"/>
    </source>
</evidence>
<dbReference type="AlphaFoldDB" id="U5LIC1"/>
<dbReference type="SUPFAM" id="SSF89562">
    <property type="entry name" value="RraA-like"/>
    <property type="match status" value="1"/>
</dbReference>
<dbReference type="EC" id="4.1.3.17" evidence="5"/>
<dbReference type="PANTHER" id="PTHR33254">
    <property type="entry name" value="4-HYDROXY-4-METHYL-2-OXOGLUTARATE ALDOLASE 3-RELATED"/>
    <property type="match status" value="1"/>
</dbReference>
<comment type="function">
    <text evidence="8">Catalyzes the aldol cleavage of 4-hydroxy-4-methyl-2-oxoglutarate (HMG) into 2 molecules of pyruvate. Also contains a secondary oxaloacetate (OAA) decarboxylase activity due to the common pyruvate enolate transition state formed following C-C bond cleavage in the retro-aldol and decarboxylation reactions.</text>
</comment>
<evidence type="ECO:0000256" key="1">
    <source>
        <dbReference type="ARBA" id="ARBA00001342"/>
    </source>
</evidence>
<gene>
    <name evidence="13" type="ORF">N288_22985</name>
</gene>
<protein>
    <recommendedName>
        <fullName evidence="7">Putative 4-hydroxy-4-methyl-2-oxoglutarate aldolase</fullName>
        <ecNumber evidence="6">4.1.1.112</ecNumber>
        <ecNumber evidence="5">4.1.3.17</ecNumber>
    </recommendedName>
    <alternativeName>
        <fullName evidence="10">Oxaloacetate decarboxylase</fullName>
    </alternativeName>
    <alternativeName>
        <fullName evidence="9">RraA-like protein</fullName>
    </alternativeName>
</protein>